<evidence type="ECO:0000313" key="4">
    <source>
        <dbReference type="EMBL" id="BES97563.1"/>
    </source>
</evidence>
<feature type="domain" description="Peptidase A2" evidence="3">
    <location>
        <begin position="317"/>
        <end position="354"/>
    </location>
</feature>
<dbReference type="PANTHER" id="PTHR33198">
    <property type="entry name" value="ANK_REP_REGION DOMAIN-CONTAINING PROTEIN-RELATED"/>
    <property type="match status" value="1"/>
</dbReference>
<dbReference type="InterPro" id="IPR021109">
    <property type="entry name" value="Peptidase_aspartic_dom_sf"/>
</dbReference>
<evidence type="ECO:0000256" key="1">
    <source>
        <dbReference type="ARBA" id="ARBA00022801"/>
    </source>
</evidence>
<evidence type="ECO:0000313" key="5">
    <source>
        <dbReference type="Proteomes" id="UP001307889"/>
    </source>
</evidence>
<gene>
    <name evidence="4" type="ORF">NTJ_10377</name>
</gene>
<dbReference type="PANTHER" id="PTHR33198:SF19">
    <property type="entry name" value="CCHC-TYPE DOMAIN-CONTAINING PROTEIN"/>
    <property type="match status" value="1"/>
</dbReference>
<organism evidence="4 5">
    <name type="scientific">Nesidiocoris tenuis</name>
    <dbReference type="NCBI Taxonomy" id="355587"/>
    <lineage>
        <taxon>Eukaryota</taxon>
        <taxon>Metazoa</taxon>
        <taxon>Ecdysozoa</taxon>
        <taxon>Arthropoda</taxon>
        <taxon>Hexapoda</taxon>
        <taxon>Insecta</taxon>
        <taxon>Pterygota</taxon>
        <taxon>Neoptera</taxon>
        <taxon>Paraneoptera</taxon>
        <taxon>Hemiptera</taxon>
        <taxon>Heteroptera</taxon>
        <taxon>Panheteroptera</taxon>
        <taxon>Cimicomorpha</taxon>
        <taxon>Miridae</taxon>
        <taxon>Dicyphina</taxon>
        <taxon>Nesidiocoris</taxon>
    </lineage>
</organism>
<dbReference type="PROSITE" id="PS00141">
    <property type="entry name" value="ASP_PROTEASE"/>
    <property type="match status" value="1"/>
</dbReference>
<dbReference type="Proteomes" id="UP001307889">
    <property type="component" value="Chromosome 8"/>
</dbReference>
<protein>
    <recommendedName>
        <fullName evidence="3">Peptidase A2 domain-containing protein</fullName>
    </recommendedName>
</protein>
<dbReference type="Pfam" id="PF13975">
    <property type="entry name" value="gag-asp_proteas"/>
    <property type="match status" value="1"/>
</dbReference>
<dbReference type="SUPFAM" id="SSF50630">
    <property type="entry name" value="Acid proteases"/>
    <property type="match status" value="1"/>
</dbReference>
<evidence type="ECO:0000259" key="3">
    <source>
        <dbReference type="PROSITE" id="PS50175"/>
    </source>
</evidence>
<sequence length="379" mass="43519">MPRPRQTPPRNEQERQRGLAMKDFDIDPFNPETSEWEYWAKRFKIALRASNILEEDEKRDCLFAKLGAKIFKNIVDYFSPVDVETVPFDELFAILTKQYGCGDVSLSERLKFNKINRDDFENIAEFGMRLRSQASKCRFGVSLEERLRDQFLFGINNSTWQQEILKSYPSVDSTLDQIESLCRILETAKLQQESIMENTRSTNNLRVVAKPNSNSRQRNSPKTTRRSFRKDIELVRGKDCFRCGNLLHKELTSCHVCFKSNNVRVKASAFRTNYKSEEDISSGSESDDEPVNQTARIRKIGGNSELILDVVINKKHIEMLFDTGATKTVISEKVWREIGSPPLKKSSSLLAYTGDKVDTLGKAQVLVKAFGKELKLQSF</sequence>
<dbReference type="InterPro" id="IPR001969">
    <property type="entry name" value="Aspartic_peptidase_AS"/>
</dbReference>
<dbReference type="EMBL" id="AP028916">
    <property type="protein sequence ID" value="BES97563.1"/>
    <property type="molecule type" value="Genomic_DNA"/>
</dbReference>
<feature type="region of interest" description="Disordered" evidence="2">
    <location>
        <begin position="201"/>
        <end position="228"/>
    </location>
</feature>
<keyword evidence="1" id="KW-0378">Hydrolase</keyword>
<proteinExistence type="predicted"/>
<dbReference type="PROSITE" id="PS50175">
    <property type="entry name" value="ASP_PROT_RETROV"/>
    <property type="match status" value="1"/>
</dbReference>
<feature type="compositionally biased region" description="Polar residues" evidence="2">
    <location>
        <begin position="201"/>
        <end position="222"/>
    </location>
</feature>
<accession>A0ABN7B001</accession>
<reference evidence="4 5" key="1">
    <citation type="submission" date="2023-09" db="EMBL/GenBank/DDBJ databases">
        <title>Nesidiocoris tenuis whole genome shotgun sequence.</title>
        <authorList>
            <person name="Shibata T."/>
            <person name="Shimoda M."/>
            <person name="Kobayashi T."/>
            <person name="Uehara T."/>
        </authorList>
    </citation>
    <scope>NUCLEOTIDE SEQUENCE [LARGE SCALE GENOMIC DNA]</scope>
    <source>
        <strain evidence="4 5">Japan</strain>
    </source>
</reference>
<dbReference type="InterPro" id="IPR001995">
    <property type="entry name" value="Peptidase_A2_cat"/>
</dbReference>
<name>A0ABN7B001_9HEMI</name>
<dbReference type="Gene3D" id="2.40.70.10">
    <property type="entry name" value="Acid Proteases"/>
    <property type="match status" value="1"/>
</dbReference>
<keyword evidence="5" id="KW-1185">Reference proteome</keyword>
<evidence type="ECO:0000256" key="2">
    <source>
        <dbReference type="SAM" id="MobiDB-lite"/>
    </source>
</evidence>